<dbReference type="AlphaFoldDB" id="A0A285VCY8"/>
<reference evidence="6" key="1">
    <citation type="submission" date="2017-08" db="EMBL/GenBank/DDBJ databases">
        <authorList>
            <person name="Varghese N."/>
            <person name="Submissions S."/>
        </authorList>
    </citation>
    <scope>NUCLEOTIDE SEQUENCE [LARGE SCALE GENOMIC DNA]</scope>
    <source>
        <strain evidence="6">USBA17B2</strain>
    </source>
</reference>
<dbReference type="GO" id="GO:0016020">
    <property type="term" value="C:membrane"/>
    <property type="evidence" value="ECO:0007669"/>
    <property type="project" value="TreeGrafter"/>
</dbReference>
<proteinExistence type="inferred from homology"/>
<dbReference type="Pfam" id="PF00106">
    <property type="entry name" value="adh_short"/>
    <property type="match status" value="1"/>
</dbReference>
<dbReference type="InterPro" id="IPR036291">
    <property type="entry name" value="NAD(P)-bd_dom_sf"/>
</dbReference>
<dbReference type="EMBL" id="OBQK01000001">
    <property type="protein sequence ID" value="SOC51438.1"/>
    <property type="molecule type" value="Genomic_DNA"/>
</dbReference>
<comment type="similarity">
    <text evidence="1 3">Belongs to the short-chain dehydrogenases/reductases (SDR) family.</text>
</comment>
<organism evidence="5 6">
    <name type="scientific">Ornithinimicrobium cerasi</name>
    <dbReference type="NCBI Taxonomy" id="2248773"/>
    <lineage>
        <taxon>Bacteria</taxon>
        <taxon>Bacillati</taxon>
        <taxon>Actinomycetota</taxon>
        <taxon>Actinomycetes</taxon>
        <taxon>Micrococcales</taxon>
        <taxon>Ornithinimicrobiaceae</taxon>
        <taxon>Ornithinimicrobium</taxon>
    </lineage>
</organism>
<gene>
    <name evidence="5" type="ORF">SAMN05421879_101194</name>
</gene>
<dbReference type="PANTHER" id="PTHR44196:SF1">
    <property type="entry name" value="DEHYDROGENASE_REDUCTASE SDR FAMILY MEMBER 7B"/>
    <property type="match status" value="1"/>
</dbReference>
<dbReference type="PANTHER" id="PTHR44196">
    <property type="entry name" value="DEHYDROGENASE/REDUCTASE SDR FAMILY MEMBER 7B"/>
    <property type="match status" value="1"/>
</dbReference>
<dbReference type="Gene3D" id="3.40.50.720">
    <property type="entry name" value="NAD(P)-binding Rossmann-like Domain"/>
    <property type="match status" value="1"/>
</dbReference>
<feature type="region of interest" description="Disordered" evidence="4">
    <location>
        <begin position="183"/>
        <end position="206"/>
    </location>
</feature>
<dbReference type="SUPFAM" id="SSF51735">
    <property type="entry name" value="NAD(P)-binding Rossmann-fold domains"/>
    <property type="match status" value="1"/>
</dbReference>
<evidence type="ECO:0000256" key="2">
    <source>
        <dbReference type="ARBA" id="ARBA00023002"/>
    </source>
</evidence>
<dbReference type="Proteomes" id="UP000219688">
    <property type="component" value="Unassembled WGS sequence"/>
</dbReference>
<dbReference type="PRINTS" id="PR00080">
    <property type="entry name" value="SDRFAMILY"/>
</dbReference>
<evidence type="ECO:0000313" key="5">
    <source>
        <dbReference type="EMBL" id="SOC51438.1"/>
    </source>
</evidence>
<dbReference type="GO" id="GO:0016491">
    <property type="term" value="F:oxidoreductase activity"/>
    <property type="evidence" value="ECO:0007669"/>
    <property type="project" value="UniProtKB-KW"/>
</dbReference>
<protein>
    <submittedName>
        <fullName evidence="5">Short-chain dehydrogenase</fullName>
    </submittedName>
</protein>
<dbReference type="InterPro" id="IPR002347">
    <property type="entry name" value="SDR_fam"/>
</dbReference>
<evidence type="ECO:0000313" key="6">
    <source>
        <dbReference type="Proteomes" id="UP000219688"/>
    </source>
</evidence>
<sequence length="234" mass="24184">MTGRPERDLAGAHVAVLGATGALGSRVVRELSGAGALVTVVGRDRDRLTALGAGGTVLTGDVSDARLGDELVAVVDRDHDGRLDGLINAAGVVAFGTLVDTDDTVLEQLFLTNVVGPLFLLRRVIPALGRSHGFIAQISGLVAERPTAGMAAYSASKAALAALDTALAVELRRSGVDVIDVRPPHTETGLASRPLSGTAPRLPQGLDPDEVARRVVAAVRARERVVPAEAFAQR</sequence>
<dbReference type="CDD" id="cd05233">
    <property type="entry name" value="SDR_c"/>
    <property type="match status" value="1"/>
</dbReference>
<evidence type="ECO:0000256" key="4">
    <source>
        <dbReference type="SAM" id="MobiDB-lite"/>
    </source>
</evidence>
<accession>A0A285VCY8</accession>
<dbReference type="PRINTS" id="PR00081">
    <property type="entry name" value="GDHRDH"/>
</dbReference>
<keyword evidence="2" id="KW-0560">Oxidoreductase</keyword>
<keyword evidence="6" id="KW-1185">Reference proteome</keyword>
<name>A0A285VCY8_9MICO</name>
<evidence type="ECO:0000256" key="1">
    <source>
        <dbReference type="ARBA" id="ARBA00006484"/>
    </source>
</evidence>
<dbReference type="RefSeq" id="WP_097186420.1">
    <property type="nucleotide sequence ID" value="NZ_OBQK01000001.1"/>
</dbReference>
<evidence type="ECO:0000256" key="3">
    <source>
        <dbReference type="RuleBase" id="RU000363"/>
    </source>
</evidence>